<protein>
    <submittedName>
        <fullName evidence="3">6-aminohexanoate hydrolase</fullName>
    </submittedName>
    <submittedName>
        <fullName evidence="4">CubicO group peptidase (Beta-lactamase class C family)</fullName>
    </submittedName>
</protein>
<evidence type="ECO:0000313" key="6">
    <source>
        <dbReference type="Proteomes" id="UP000294958"/>
    </source>
</evidence>
<dbReference type="Proteomes" id="UP000294958">
    <property type="component" value="Unassembled WGS sequence"/>
</dbReference>
<keyword evidence="1" id="KW-0732">Signal</keyword>
<dbReference type="AlphaFoldDB" id="A0A011UTK5"/>
<reference evidence="3 5" key="1">
    <citation type="submission" date="2014-02" db="EMBL/GenBank/DDBJ databases">
        <title>Aquamicrobium defluvii Genome sequencing.</title>
        <authorList>
            <person name="Wang X."/>
        </authorList>
    </citation>
    <scope>NUCLEOTIDE SEQUENCE [LARGE SCALE GENOMIC DNA]</scope>
    <source>
        <strain evidence="3 5">W13Z1</strain>
    </source>
</reference>
<dbReference type="PANTHER" id="PTHR43283:SF7">
    <property type="entry name" value="BETA-LACTAMASE-RELATED DOMAIN-CONTAINING PROTEIN"/>
    <property type="match status" value="1"/>
</dbReference>
<dbReference type="InterPro" id="IPR012338">
    <property type="entry name" value="Beta-lactam/transpept-like"/>
</dbReference>
<dbReference type="EMBL" id="JENY01000006">
    <property type="protein sequence ID" value="EXL09601.1"/>
    <property type="molecule type" value="Genomic_DNA"/>
</dbReference>
<dbReference type="Proteomes" id="UP000019849">
    <property type="component" value="Unassembled WGS sequence"/>
</dbReference>
<feature type="domain" description="Beta-lactamase-related" evidence="2">
    <location>
        <begin position="47"/>
        <end position="316"/>
    </location>
</feature>
<comment type="caution">
    <text evidence="3">The sequence shown here is derived from an EMBL/GenBank/DDBJ whole genome shotgun (WGS) entry which is preliminary data.</text>
</comment>
<dbReference type="Pfam" id="PF00144">
    <property type="entry name" value="Beta-lactamase"/>
    <property type="match status" value="1"/>
</dbReference>
<dbReference type="GO" id="GO:0016787">
    <property type="term" value="F:hydrolase activity"/>
    <property type="evidence" value="ECO:0007669"/>
    <property type="project" value="UniProtKB-KW"/>
</dbReference>
<name>A0A011UTK5_9HYPH</name>
<dbReference type="eggNOG" id="COG1680">
    <property type="taxonomic scope" value="Bacteria"/>
</dbReference>
<evidence type="ECO:0000259" key="2">
    <source>
        <dbReference type="Pfam" id="PF00144"/>
    </source>
</evidence>
<evidence type="ECO:0000256" key="1">
    <source>
        <dbReference type="SAM" id="SignalP"/>
    </source>
</evidence>
<accession>A0A011UTK5</accession>
<dbReference type="InterPro" id="IPR050789">
    <property type="entry name" value="Diverse_Enzym_Activities"/>
</dbReference>
<dbReference type="InterPro" id="IPR001466">
    <property type="entry name" value="Beta-lactam-related"/>
</dbReference>
<dbReference type="SUPFAM" id="SSF56601">
    <property type="entry name" value="beta-lactamase/transpeptidase-like"/>
    <property type="match status" value="1"/>
</dbReference>
<keyword evidence="3" id="KW-0378">Hydrolase</keyword>
<feature type="signal peptide" evidence="1">
    <location>
        <begin position="1"/>
        <end position="23"/>
    </location>
</feature>
<keyword evidence="6" id="KW-1185">Reference proteome</keyword>
<gene>
    <name evidence="3" type="ORF">BG36_21105</name>
    <name evidence="4" type="ORF">DES43_104237</name>
</gene>
<evidence type="ECO:0000313" key="4">
    <source>
        <dbReference type="EMBL" id="TDR36911.1"/>
    </source>
</evidence>
<reference evidence="4 6" key="2">
    <citation type="submission" date="2019-03" db="EMBL/GenBank/DDBJ databases">
        <title>Genomic Encyclopedia of Type Strains, Phase IV (KMG-IV): sequencing the most valuable type-strain genomes for metagenomic binning, comparative biology and taxonomic classification.</title>
        <authorList>
            <person name="Goeker M."/>
        </authorList>
    </citation>
    <scope>NUCLEOTIDE SEQUENCE [LARGE SCALE GENOMIC DNA]</scope>
    <source>
        <strain evidence="4 6">DSM 11603</strain>
    </source>
</reference>
<feature type="chain" id="PRO_5044537429" evidence="1">
    <location>
        <begin position="24"/>
        <end position="342"/>
    </location>
</feature>
<evidence type="ECO:0000313" key="3">
    <source>
        <dbReference type="EMBL" id="EXL09601.1"/>
    </source>
</evidence>
<dbReference type="RefSeq" id="WP_035024474.1">
    <property type="nucleotide sequence ID" value="NZ_KK073880.1"/>
</dbReference>
<dbReference type="PANTHER" id="PTHR43283">
    <property type="entry name" value="BETA-LACTAMASE-RELATED"/>
    <property type="match status" value="1"/>
</dbReference>
<dbReference type="Gene3D" id="3.40.710.10">
    <property type="entry name" value="DD-peptidase/beta-lactamase superfamily"/>
    <property type="match status" value="1"/>
</dbReference>
<dbReference type="PATRIC" id="fig|69279.3.peg.1152"/>
<dbReference type="EMBL" id="SNZF01000004">
    <property type="protein sequence ID" value="TDR36911.1"/>
    <property type="molecule type" value="Genomic_DNA"/>
</dbReference>
<organism evidence="3 5">
    <name type="scientific">Aquamicrobium defluvii</name>
    <dbReference type="NCBI Taxonomy" id="69279"/>
    <lineage>
        <taxon>Bacteria</taxon>
        <taxon>Pseudomonadati</taxon>
        <taxon>Pseudomonadota</taxon>
        <taxon>Alphaproteobacteria</taxon>
        <taxon>Hyphomicrobiales</taxon>
        <taxon>Phyllobacteriaceae</taxon>
        <taxon>Aquamicrobium</taxon>
    </lineage>
</organism>
<evidence type="ECO:0000313" key="5">
    <source>
        <dbReference type="Proteomes" id="UP000019849"/>
    </source>
</evidence>
<proteinExistence type="predicted"/>
<sequence length="342" mass="37028">MRAIAISAAALVWICLLEASAFAQTGLRERLESILDDAGNLAPLRTVVVAHGGETVAERSYRGHSVSAPSNIKSASKVIVSAMVGIAIDKGLIQGVDQPVAALLGRYVPDEPDPRLREITIGHLLSMQAGLERTSGANYGRWVASRDWVRFVMTRPFVDEPGGSMLYSTGSTHLLSAILTQAGGKSTLALAREWFSGLDGFSIASWDRDPQGIYFGGNQMAMSPRSLLAFGEMYRQGGIAGNGKRVISEDWIGESWRVRTRSHFTQDGYGYGWFRRSIAGEDVFYAWGYGGQMLYIVPSVSLTVVMTSDENAPSGRTGHRDSLHDLLGRIIDAAKTSSLPPT</sequence>
<dbReference type="STRING" id="69279.BG36_21105"/>
<dbReference type="HOGENOM" id="CLU_030169_1_4_5"/>
<dbReference type="OrthoDB" id="9814204at2"/>